<dbReference type="Proteomes" id="UP000837801">
    <property type="component" value="Unassembled WGS sequence"/>
</dbReference>
<evidence type="ECO:0000313" key="2">
    <source>
        <dbReference type="EMBL" id="CAH2351202.1"/>
    </source>
</evidence>
<evidence type="ECO:0000256" key="1">
    <source>
        <dbReference type="SAM" id="MobiDB-lite"/>
    </source>
</evidence>
<dbReference type="EMBL" id="CAKXYY010000003">
    <property type="protein sequence ID" value="CAH2351202.1"/>
    <property type="molecule type" value="Genomic_DNA"/>
</dbReference>
<reference evidence="2" key="1">
    <citation type="submission" date="2022-03" db="EMBL/GenBank/DDBJ databases">
        <authorList>
            <person name="Legras J.-L."/>
            <person name="Devillers H."/>
            <person name="Grondin C."/>
        </authorList>
    </citation>
    <scope>NUCLEOTIDE SEQUENCE</scope>
    <source>
        <strain evidence="2">CLIB 1423</strain>
    </source>
</reference>
<feature type="region of interest" description="Disordered" evidence="1">
    <location>
        <begin position="156"/>
        <end position="184"/>
    </location>
</feature>
<sequence length="218" mass="23256">MTEALVKPSFNSAYLELIGLSENAPSSAFYSTSDYSKLNTLGPSLPKSKVPIPRSGANDNSSSSSTLLLTFKSIKPPFKFSTQLSNVPDNYAVYKIKNDLIESLQLLKDAHVVASDLKLLVKGKVIQDTAILSTLVGPGATDISFMCMVSAPKSIPAEQSVGSPTNDNSDPTDASPNSMNDPTTILPATWKKIESILVEDLGKENATSALQKLQSAFN</sequence>
<evidence type="ECO:0000313" key="3">
    <source>
        <dbReference type="Proteomes" id="UP000837801"/>
    </source>
</evidence>
<dbReference type="OrthoDB" id="4067208at2759"/>
<protein>
    <submittedName>
        <fullName evidence="2">Ubiquitin-like protein Mdy2p</fullName>
    </submittedName>
</protein>
<feature type="compositionally biased region" description="Polar residues" evidence="1">
    <location>
        <begin position="160"/>
        <end position="183"/>
    </location>
</feature>
<keyword evidence="3" id="KW-1185">Reference proteome</keyword>
<gene>
    <name evidence="2" type="ORF">CLIB1423_03S01046</name>
</gene>
<accession>A0A9P0QL51</accession>
<dbReference type="AlphaFoldDB" id="A0A9P0QL51"/>
<organism evidence="2 3">
    <name type="scientific">[Candida] railenensis</name>
    <dbReference type="NCBI Taxonomy" id="45579"/>
    <lineage>
        <taxon>Eukaryota</taxon>
        <taxon>Fungi</taxon>
        <taxon>Dikarya</taxon>
        <taxon>Ascomycota</taxon>
        <taxon>Saccharomycotina</taxon>
        <taxon>Pichiomycetes</taxon>
        <taxon>Debaryomycetaceae</taxon>
        <taxon>Kurtzmaniella</taxon>
    </lineage>
</organism>
<proteinExistence type="predicted"/>
<comment type="caution">
    <text evidence="2">The sequence shown here is derived from an EMBL/GenBank/DDBJ whole genome shotgun (WGS) entry which is preliminary data.</text>
</comment>
<dbReference type="Gene3D" id="3.10.20.90">
    <property type="entry name" value="Phosphatidylinositol 3-kinase Catalytic Subunit, Chain A, domain 1"/>
    <property type="match status" value="1"/>
</dbReference>
<name>A0A9P0QL51_9ASCO</name>